<protein>
    <submittedName>
        <fullName evidence="3">Terminase large subunit</fullName>
    </submittedName>
</protein>
<sequence length="553" mass="64308">MISNKYVDEYINLWKQGKIILNKERIDLFNYLQKHIYSRDDVYFDEQKIEDCIKFIEKWYFPTLPFQRFIIANIFLIDKNTDEAFFTEFAIFMGRGGGKNGLISAISDFLSTPLHGVKEYHISIVANSEDQAKTSFDEIRTVLMDNKRNKTGKTPKAPYEVSKAKIINRATKSVIRYNTSNTKTKDGGREGCVIFDEIHYFFGPEMVNVKRGGLGKKKNRRTFYISTDGFVREGYIDAMKHKIASVLSGKVKNSRLFAFYCKLDDPKEVDDRQTWEKANPMLHKPLSEYAKTLLSTIEEEYNDLPFNRSNKPEFMTKRMNLPEVDLEKVIAPWKEILATNREIPNLDNQMCIGGLDFANIRDFASVGLLFRKNDDYIWLGHSFVRQGFLDDVKLEPPIKEWEKMGLLTIVDDDVIEIEYIVDWFLKAREKYGLEKVIADNYRTDIVRRAFEDAGIKLEVLRNPKAIHGLLAPRIDTMFAKHNVIYGDNPLMRWFTNNVAVKVKPDGNKEYIKKDENRRKTDGFMAFVHALYRADDIVDKDMSKALDALMSIDF</sequence>
<dbReference type="Proteomes" id="UP000027380">
    <property type="component" value="Segment"/>
</dbReference>
<reference evidence="3 4" key="1">
    <citation type="journal article" date="2014" name="Clin. Microbiol. Infect.">
        <title>Typing of Panton-Valentine leukocidin-encoding phages carried by methicillin-susceptible and methicillin-resistant Staphylococcus aureus from Italy.</title>
        <authorList>
            <person name="Sanchini A."/>
            <person name="Del Grosso M."/>
            <person name="Villa L."/>
            <person name="Ammendolia M.G."/>
            <person name="Superti F."/>
            <person name="Monaco M."/>
            <person name="Pantosti A."/>
        </authorList>
    </citation>
    <scope>NUCLEOTIDE SEQUENCE [LARGE SCALE GENOMIC DNA]</scope>
</reference>
<dbReference type="PANTHER" id="PTHR41287:SF1">
    <property type="entry name" value="PROTEIN YMFN"/>
    <property type="match status" value="1"/>
</dbReference>
<accession>A0A068A1Z8</accession>
<dbReference type="OrthoDB" id="1044at10239"/>
<dbReference type="Gene3D" id="3.40.50.300">
    <property type="entry name" value="P-loop containing nucleotide triphosphate hydrolases"/>
    <property type="match status" value="1"/>
</dbReference>
<feature type="domain" description="Terminase large subunit-like ATPase" evidence="1">
    <location>
        <begin position="65"/>
        <end position="239"/>
    </location>
</feature>
<dbReference type="GO" id="GO:0004519">
    <property type="term" value="F:endonuclease activity"/>
    <property type="evidence" value="ECO:0007669"/>
    <property type="project" value="InterPro"/>
</dbReference>
<proteinExistence type="predicted"/>
<evidence type="ECO:0000259" key="1">
    <source>
        <dbReference type="Pfam" id="PF03354"/>
    </source>
</evidence>
<dbReference type="Pfam" id="PF20441">
    <property type="entry name" value="TerL_nuclease"/>
    <property type="match status" value="1"/>
</dbReference>
<name>A0A068A1Z8_9CAUD</name>
<dbReference type="InterPro" id="IPR005021">
    <property type="entry name" value="Terminase_largesu-like"/>
</dbReference>
<evidence type="ECO:0000313" key="4">
    <source>
        <dbReference type="Proteomes" id="UP000027380"/>
    </source>
</evidence>
<dbReference type="KEGG" id="vg:22112710"/>
<evidence type="ECO:0000259" key="2">
    <source>
        <dbReference type="Pfam" id="PF20441"/>
    </source>
</evidence>
<dbReference type="RefSeq" id="YP_009103463.1">
    <property type="nucleotide sequence ID" value="NC_025460.1"/>
</dbReference>
<dbReference type="SMR" id="A0A068A1Z8"/>
<gene>
    <name evidence="3" type="primary">terL</name>
</gene>
<organism evidence="3 4">
    <name type="scientific">Staphylococcus phage phiSa119</name>
    <dbReference type="NCBI Taxonomy" id="1498220"/>
    <lineage>
        <taxon>Viruses</taxon>
        <taxon>Duplodnaviria</taxon>
        <taxon>Heunggongvirae</taxon>
        <taxon>Uroviricota</taxon>
        <taxon>Caudoviricetes</taxon>
        <taxon>Bronfenbrennervirinae</taxon>
        <taxon>Biseptimavirus</taxon>
        <taxon>Biseptimavirus P1105</taxon>
    </lineage>
</organism>
<dbReference type="GeneID" id="22112710"/>
<dbReference type="InterPro" id="IPR027417">
    <property type="entry name" value="P-loop_NTPase"/>
</dbReference>
<feature type="domain" description="Terminase large subunit-like endonuclease" evidence="2">
    <location>
        <begin position="251"/>
        <end position="533"/>
    </location>
</feature>
<dbReference type="EMBL" id="KJ596420">
    <property type="protein sequence ID" value="AIA08803.1"/>
    <property type="molecule type" value="Genomic_DNA"/>
</dbReference>
<dbReference type="InterPro" id="IPR046461">
    <property type="entry name" value="TerL_ATPase"/>
</dbReference>
<dbReference type="InterPro" id="IPR046462">
    <property type="entry name" value="TerL_nuclease"/>
</dbReference>
<dbReference type="PANTHER" id="PTHR41287">
    <property type="match status" value="1"/>
</dbReference>
<evidence type="ECO:0000313" key="3">
    <source>
        <dbReference type="EMBL" id="AIA08803.1"/>
    </source>
</evidence>
<dbReference type="Pfam" id="PF03354">
    <property type="entry name" value="TerL_ATPase"/>
    <property type="match status" value="1"/>
</dbReference>